<evidence type="ECO:0000256" key="5">
    <source>
        <dbReference type="ARBA" id="ARBA00022729"/>
    </source>
</evidence>
<feature type="transmembrane region" description="Helical" evidence="11">
    <location>
        <begin position="213"/>
        <end position="235"/>
    </location>
</feature>
<name>A0AAQ3PT63_PASNO</name>
<dbReference type="Pfam" id="PF02225">
    <property type="entry name" value="PA"/>
    <property type="match status" value="1"/>
</dbReference>
<dbReference type="Pfam" id="PF04258">
    <property type="entry name" value="Peptidase_A22B"/>
    <property type="match status" value="1"/>
</dbReference>
<dbReference type="Proteomes" id="UP001341281">
    <property type="component" value="Chromosome 01"/>
</dbReference>
<dbReference type="GO" id="GO:0010008">
    <property type="term" value="C:endosome membrane"/>
    <property type="evidence" value="ECO:0007669"/>
    <property type="project" value="UniProtKB-SubCell"/>
</dbReference>
<evidence type="ECO:0000256" key="4">
    <source>
        <dbReference type="ARBA" id="ARBA00022692"/>
    </source>
</evidence>
<dbReference type="GO" id="GO:0098554">
    <property type="term" value="C:cytoplasmic side of endoplasmic reticulum membrane"/>
    <property type="evidence" value="ECO:0007669"/>
    <property type="project" value="TreeGrafter"/>
</dbReference>
<dbReference type="PANTHER" id="PTHR12174:SF90">
    <property type="entry name" value="SIGNAL PEPTIDE PEPTIDASE-LIKE 3"/>
    <property type="match status" value="1"/>
</dbReference>
<dbReference type="GO" id="GO:0005765">
    <property type="term" value="C:lysosomal membrane"/>
    <property type="evidence" value="ECO:0007669"/>
    <property type="project" value="TreeGrafter"/>
</dbReference>
<comment type="similarity">
    <text evidence="3">Belongs to the peptidase A22B family.</text>
</comment>
<dbReference type="Gene3D" id="3.50.30.30">
    <property type="match status" value="1"/>
</dbReference>
<dbReference type="EMBL" id="CP144745">
    <property type="protein sequence ID" value="WVZ52522.1"/>
    <property type="molecule type" value="Genomic_DNA"/>
</dbReference>
<keyword evidence="4 11" id="KW-0812">Transmembrane</keyword>
<dbReference type="PANTHER" id="PTHR12174">
    <property type="entry name" value="SIGNAL PEPTIDE PEPTIDASE"/>
    <property type="match status" value="1"/>
</dbReference>
<proteinExistence type="inferred from homology"/>
<feature type="non-terminal residue" evidence="13">
    <location>
        <position position="1"/>
    </location>
</feature>
<dbReference type="GO" id="GO:0030660">
    <property type="term" value="C:Golgi-associated vesicle membrane"/>
    <property type="evidence" value="ECO:0007669"/>
    <property type="project" value="TreeGrafter"/>
</dbReference>
<comment type="subcellular location">
    <subcellularLocation>
        <location evidence="2">Endosome membrane</location>
        <topology evidence="2">Multi-pass membrane protein</topology>
    </subcellularLocation>
</comment>
<sequence length="318" mass="34924">MWRRGINVMGTEVKVKNWVNGTEGTTFVGLSANFGAPLPRDIQEAQKSFALLANPLNCCSNLTSKLANSVALATRGECAFTAKAKIAQAGGADGLLVINDNEELYKMVCSENETSIDVTIPVVMIPQSAGNKLQELLNHGTSVEVQLYSPNRPVVDLSACFLWIMAVGTIVCASLWTDFVSCEQVDERYNQLARKDGHNMGTNYREDKEIFEISANGAIGFIIVASVFLLLLFYFMSSWFVWVLIVLFCIGGIEGMHVCLVTLLARIFKDCGQKTAQLPFVGEVLTLSVGVVPFCVVFAILWAVYRHESFAWIGQDVL</sequence>
<evidence type="ECO:0000256" key="7">
    <source>
        <dbReference type="ARBA" id="ARBA00022801"/>
    </source>
</evidence>
<feature type="transmembrane region" description="Helical" evidence="11">
    <location>
        <begin position="241"/>
        <end position="268"/>
    </location>
</feature>
<evidence type="ECO:0000256" key="9">
    <source>
        <dbReference type="ARBA" id="ARBA00023136"/>
    </source>
</evidence>
<feature type="transmembrane region" description="Helical" evidence="11">
    <location>
        <begin position="280"/>
        <end position="305"/>
    </location>
</feature>
<gene>
    <name evidence="13" type="ORF">U9M48_003570</name>
</gene>
<evidence type="ECO:0000256" key="8">
    <source>
        <dbReference type="ARBA" id="ARBA00022989"/>
    </source>
</evidence>
<evidence type="ECO:0000256" key="3">
    <source>
        <dbReference type="ARBA" id="ARBA00006859"/>
    </source>
</evidence>
<evidence type="ECO:0000256" key="1">
    <source>
        <dbReference type="ARBA" id="ARBA00003012"/>
    </source>
</evidence>
<dbReference type="GO" id="GO:0098553">
    <property type="term" value="C:lumenal side of endoplasmic reticulum membrane"/>
    <property type="evidence" value="ECO:0007669"/>
    <property type="project" value="TreeGrafter"/>
</dbReference>
<evidence type="ECO:0000256" key="6">
    <source>
        <dbReference type="ARBA" id="ARBA00022753"/>
    </source>
</evidence>
<dbReference type="SUPFAM" id="SSF52025">
    <property type="entry name" value="PA domain"/>
    <property type="match status" value="1"/>
</dbReference>
<accession>A0AAQ3PT63</accession>
<evidence type="ECO:0000256" key="10">
    <source>
        <dbReference type="ARBA" id="ARBA00023180"/>
    </source>
</evidence>
<dbReference type="AlphaFoldDB" id="A0AAQ3PT63"/>
<feature type="domain" description="PA" evidence="12">
    <location>
        <begin position="65"/>
        <end position="133"/>
    </location>
</feature>
<evidence type="ECO:0000256" key="11">
    <source>
        <dbReference type="SAM" id="Phobius"/>
    </source>
</evidence>
<comment type="function">
    <text evidence="1">Intramembrane-cleaving aspartic protease (I-CLiP) that cleaves type II membrane signal peptides in the hydrophobic plane of the membrane.</text>
</comment>
<keyword evidence="6" id="KW-0967">Endosome</keyword>
<evidence type="ECO:0000256" key="2">
    <source>
        <dbReference type="ARBA" id="ARBA00004337"/>
    </source>
</evidence>
<keyword evidence="5" id="KW-0732">Signal</keyword>
<keyword evidence="7" id="KW-0378">Hydrolase</keyword>
<evidence type="ECO:0000313" key="13">
    <source>
        <dbReference type="EMBL" id="WVZ52522.1"/>
    </source>
</evidence>
<dbReference type="InterPro" id="IPR003137">
    <property type="entry name" value="PA_domain"/>
</dbReference>
<keyword evidence="10" id="KW-0325">Glycoprotein</keyword>
<reference evidence="13 14" key="1">
    <citation type="submission" date="2024-02" db="EMBL/GenBank/DDBJ databases">
        <title>High-quality chromosome-scale genome assembly of Pensacola bahiagrass (Paspalum notatum Flugge var. saurae).</title>
        <authorList>
            <person name="Vega J.M."/>
            <person name="Podio M."/>
            <person name="Orjuela J."/>
            <person name="Siena L.A."/>
            <person name="Pessino S.C."/>
            <person name="Combes M.C."/>
            <person name="Mariac C."/>
            <person name="Albertini E."/>
            <person name="Pupilli F."/>
            <person name="Ortiz J.P.A."/>
            <person name="Leblanc O."/>
        </authorList>
    </citation>
    <scope>NUCLEOTIDE SEQUENCE [LARGE SCALE GENOMIC DNA]</scope>
    <source>
        <strain evidence="13">R1</strain>
        <tissue evidence="13">Leaf</tissue>
    </source>
</reference>
<dbReference type="InterPro" id="IPR007369">
    <property type="entry name" value="Peptidase_A22B_SPP"/>
</dbReference>
<keyword evidence="14" id="KW-1185">Reference proteome</keyword>
<dbReference type="GO" id="GO:0033619">
    <property type="term" value="P:membrane protein proteolysis"/>
    <property type="evidence" value="ECO:0007669"/>
    <property type="project" value="TreeGrafter"/>
</dbReference>
<dbReference type="FunFam" id="3.50.30.30:FF:000007">
    <property type="entry name" value="Signal peptide peptidase-like 3"/>
    <property type="match status" value="1"/>
</dbReference>
<evidence type="ECO:0000313" key="14">
    <source>
        <dbReference type="Proteomes" id="UP001341281"/>
    </source>
</evidence>
<organism evidence="13 14">
    <name type="scientific">Paspalum notatum var. saurae</name>
    <dbReference type="NCBI Taxonomy" id="547442"/>
    <lineage>
        <taxon>Eukaryota</taxon>
        <taxon>Viridiplantae</taxon>
        <taxon>Streptophyta</taxon>
        <taxon>Embryophyta</taxon>
        <taxon>Tracheophyta</taxon>
        <taxon>Spermatophyta</taxon>
        <taxon>Magnoliopsida</taxon>
        <taxon>Liliopsida</taxon>
        <taxon>Poales</taxon>
        <taxon>Poaceae</taxon>
        <taxon>PACMAD clade</taxon>
        <taxon>Panicoideae</taxon>
        <taxon>Andropogonodae</taxon>
        <taxon>Paspaleae</taxon>
        <taxon>Paspalinae</taxon>
        <taxon>Paspalum</taxon>
    </lineage>
</organism>
<keyword evidence="9 11" id="KW-0472">Membrane</keyword>
<dbReference type="InterPro" id="IPR046450">
    <property type="entry name" value="PA_dom_sf"/>
</dbReference>
<evidence type="ECO:0000259" key="12">
    <source>
        <dbReference type="Pfam" id="PF02225"/>
    </source>
</evidence>
<protein>
    <recommendedName>
        <fullName evidence="12">PA domain-containing protein</fullName>
    </recommendedName>
</protein>
<dbReference type="GO" id="GO:0042500">
    <property type="term" value="F:aspartic endopeptidase activity, intramembrane cleaving"/>
    <property type="evidence" value="ECO:0007669"/>
    <property type="project" value="InterPro"/>
</dbReference>
<keyword evidence="8 11" id="KW-1133">Transmembrane helix</keyword>